<keyword evidence="6" id="KW-1185">Reference proteome</keyword>
<feature type="transmembrane region" description="Helical" evidence="2">
    <location>
        <begin position="145"/>
        <end position="163"/>
    </location>
</feature>
<name>A0A061A5U4_9ACTN</name>
<feature type="transmembrane region" description="Helical" evidence="2">
    <location>
        <begin position="42"/>
        <end position="60"/>
    </location>
</feature>
<feature type="transmembrane region" description="Helical" evidence="2">
    <location>
        <begin position="263"/>
        <end position="280"/>
    </location>
</feature>
<keyword evidence="2" id="KW-0472">Membrane</keyword>
<dbReference type="EMBL" id="LK022849">
    <property type="protein sequence ID" value="CDR18190.1"/>
    <property type="molecule type" value="Genomic_DNA"/>
</dbReference>
<proteinExistence type="inferred from homology"/>
<sequence>MKTPRAPWQGAATAPALMLTQIVSLQAGSAVAKDAYGTVGPTALAGMRLFFSAAILWVLVRPRLRKITAVQWRAAISLGLVFAAMNLAYFQAISRLPIGVAATLELLGPLTLSIVLSRRLEHLAVALLALVGVTLLATPGASLSAAGLLLGGAAALCRAGYVAMSRRVGHLFPDWTGLTLGLAGGACVLTPVTAVTDGGTVAAHPAVLGTGLVVALLSSLIPYSLDMAVLRRIDVRAFGVLLALSPAVAAGVGFVLLREQLTARQLCAMALVVLAGAWSVRRAARRVGPADRPGARPA</sequence>
<reference evidence="4" key="1">
    <citation type="submission" date="2014-05" db="EMBL/GenBank/DDBJ databases">
        <authorList>
            <person name="Horn Fabian"/>
        </authorList>
    </citation>
    <scope>NUCLEOTIDE SEQUENCE</scope>
</reference>
<feature type="transmembrane region" description="Helical" evidence="2">
    <location>
        <begin position="237"/>
        <end position="257"/>
    </location>
</feature>
<feature type="transmembrane region" description="Helical" evidence="2">
    <location>
        <begin position="206"/>
        <end position="225"/>
    </location>
</feature>
<dbReference type="InterPro" id="IPR000620">
    <property type="entry name" value="EamA_dom"/>
</dbReference>
<organism evidence="4">
    <name type="scientific">Streptomyces iranensis</name>
    <dbReference type="NCBI Taxonomy" id="576784"/>
    <lineage>
        <taxon>Bacteria</taxon>
        <taxon>Bacillati</taxon>
        <taxon>Actinomycetota</taxon>
        <taxon>Actinomycetes</taxon>
        <taxon>Kitasatosporales</taxon>
        <taxon>Streptomycetaceae</taxon>
        <taxon>Streptomyces</taxon>
        <taxon>Streptomyces violaceusniger group</taxon>
    </lineage>
</organism>
<dbReference type="SUPFAM" id="SSF103481">
    <property type="entry name" value="Multidrug resistance efflux transporter EmrE"/>
    <property type="match status" value="2"/>
</dbReference>
<evidence type="ECO:0000259" key="3">
    <source>
        <dbReference type="Pfam" id="PF00892"/>
    </source>
</evidence>
<evidence type="ECO:0000256" key="2">
    <source>
        <dbReference type="SAM" id="Phobius"/>
    </source>
</evidence>
<dbReference type="InterPro" id="IPR037185">
    <property type="entry name" value="EmrE-like"/>
</dbReference>
<evidence type="ECO:0000313" key="6">
    <source>
        <dbReference type="Proteomes" id="UP000756710"/>
    </source>
</evidence>
<feature type="domain" description="EamA" evidence="3">
    <location>
        <begin position="147"/>
        <end position="275"/>
    </location>
</feature>
<keyword evidence="2" id="KW-1133">Transmembrane helix</keyword>
<dbReference type="Proteomes" id="UP000756710">
    <property type="component" value="Unassembled WGS sequence"/>
</dbReference>
<dbReference type="EMBL" id="JAGGLR010000032">
    <property type="protein sequence ID" value="MBP2067634.1"/>
    <property type="molecule type" value="Genomic_DNA"/>
</dbReference>
<comment type="similarity">
    <text evidence="1">Belongs to the EamA transporter family.</text>
</comment>
<evidence type="ECO:0000256" key="1">
    <source>
        <dbReference type="ARBA" id="ARBA00007362"/>
    </source>
</evidence>
<feature type="transmembrane region" description="Helical" evidence="2">
    <location>
        <begin position="72"/>
        <end position="90"/>
    </location>
</feature>
<evidence type="ECO:0000313" key="4">
    <source>
        <dbReference type="EMBL" id="CDR18190.1"/>
    </source>
</evidence>
<evidence type="ECO:0000313" key="5">
    <source>
        <dbReference type="EMBL" id="MBP2067634.1"/>
    </source>
</evidence>
<feature type="transmembrane region" description="Helical" evidence="2">
    <location>
        <begin position="175"/>
        <end position="194"/>
    </location>
</feature>
<accession>A0A061A5U4</accession>
<gene>
    <name evidence="5" type="ORF">J2Z30_008701</name>
    <name evidence="4" type="ORF">SIRAN85</name>
</gene>
<keyword evidence="2" id="KW-0812">Transmembrane</keyword>
<feature type="transmembrane region" description="Helical" evidence="2">
    <location>
        <begin position="96"/>
        <end position="116"/>
    </location>
</feature>
<dbReference type="HOGENOM" id="CLU_057295_0_1_11"/>
<dbReference type="RefSeq" id="WP_209469084.1">
    <property type="nucleotide sequence ID" value="NZ_BAABDR010000100.1"/>
</dbReference>
<dbReference type="Pfam" id="PF00892">
    <property type="entry name" value="EamA"/>
    <property type="match status" value="1"/>
</dbReference>
<dbReference type="GO" id="GO:0016020">
    <property type="term" value="C:membrane"/>
    <property type="evidence" value="ECO:0007669"/>
    <property type="project" value="InterPro"/>
</dbReference>
<dbReference type="AlphaFoldDB" id="A0A061A5U4"/>
<reference evidence="5 6" key="2">
    <citation type="submission" date="2021-03" db="EMBL/GenBank/DDBJ databases">
        <title>Genomic Encyclopedia of Type Strains, Phase IV (KMG-IV): sequencing the most valuable type-strain genomes for metagenomic binning, comparative biology and taxonomic classification.</title>
        <authorList>
            <person name="Goeker M."/>
        </authorList>
    </citation>
    <scope>NUCLEOTIDE SEQUENCE [LARGE SCALE GENOMIC DNA]</scope>
    <source>
        <strain evidence="5 6">DSM 41954</strain>
    </source>
</reference>
<feature type="transmembrane region" description="Helical" evidence="2">
    <location>
        <begin position="123"/>
        <end position="139"/>
    </location>
</feature>
<protein>
    <submittedName>
        <fullName evidence="4">EamA family protein</fullName>
    </submittedName>
    <submittedName>
        <fullName evidence="5">Inner membrane transporter RhtA</fullName>
    </submittedName>
</protein>